<sequence>MNTDAGEHRSSLIQVVIIVPALAEGLGMVTPLGRGVETTWRRLIGGDCGIRGLTHDDLKMNSFDDETKSYTIDQLSSKVASFVTHGTNPGEFDEGLWLNSKMQRSLWMVFPLVSTDAFYPLEASSSRSCSRKTRRVPRLRNQITILKEVLPYGAVGYEAFVYFLSYIYTGGLKPFPLEVSTCVDSVCAHDSCRPAIDFVVELMYASSILQVPELVSSFQRRLCNFVEK</sequence>
<dbReference type="Proteomes" id="UP000886595">
    <property type="component" value="Unassembled WGS sequence"/>
</dbReference>
<name>A0A8X7W8L0_BRACI</name>
<dbReference type="InterPro" id="IPR011333">
    <property type="entry name" value="SKP1/BTB/POZ_sf"/>
</dbReference>
<evidence type="ECO:0000313" key="5">
    <source>
        <dbReference type="Proteomes" id="UP000886595"/>
    </source>
</evidence>
<reference evidence="4 5" key="1">
    <citation type="submission" date="2020-02" db="EMBL/GenBank/DDBJ databases">
        <authorList>
            <person name="Ma Q."/>
            <person name="Huang Y."/>
            <person name="Song X."/>
            <person name="Pei D."/>
        </authorList>
    </citation>
    <scope>NUCLEOTIDE SEQUENCE [LARGE SCALE GENOMIC DNA]</scope>
    <source>
        <strain evidence="4">Sxm20200214</strain>
        <tissue evidence="4">Leaf</tissue>
    </source>
</reference>
<keyword evidence="2" id="KW-0863">Zinc-finger</keyword>
<keyword evidence="5" id="KW-1185">Reference proteome</keyword>
<dbReference type="InterPro" id="IPR044292">
    <property type="entry name" value="NPR"/>
</dbReference>
<accession>A0A8X7W8L0</accession>
<dbReference type="EMBL" id="JAAMPC010000002">
    <property type="protein sequence ID" value="KAG2324470.1"/>
    <property type="molecule type" value="Genomic_DNA"/>
</dbReference>
<dbReference type="GO" id="GO:0009862">
    <property type="term" value="P:systemic acquired resistance, salicylic acid mediated signaling pathway"/>
    <property type="evidence" value="ECO:0007669"/>
    <property type="project" value="InterPro"/>
</dbReference>
<dbReference type="GO" id="GO:0016746">
    <property type="term" value="F:acyltransferase activity"/>
    <property type="evidence" value="ECO:0007669"/>
    <property type="project" value="InterPro"/>
</dbReference>
<dbReference type="PANTHER" id="PTHR46475:SF2">
    <property type="entry name" value="REGULATORY PROTEIN NPR3"/>
    <property type="match status" value="1"/>
</dbReference>
<dbReference type="InterPro" id="IPR057250">
    <property type="entry name" value="Znf_C2HC_NPR-type"/>
</dbReference>
<dbReference type="GO" id="GO:2000022">
    <property type="term" value="P:regulation of jasmonic acid mediated signaling pathway"/>
    <property type="evidence" value="ECO:0007669"/>
    <property type="project" value="InterPro"/>
</dbReference>
<dbReference type="Gene3D" id="3.40.47.10">
    <property type="match status" value="1"/>
</dbReference>
<dbReference type="GO" id="GO:0005634">
    <property type="term" value="C:nucleus"/>
    <property type="evidence" value="ECO:0007669"/>
    <property type="project" value="TreeGrafter"/>
</dbReference>
<keyword evidence="2" id="KW-0862">Zinc</keyword>
<organism evidence="4 5">
    <name type="scientific">Brassica carinata</name>
    <name type="common">Ethiopian mustard</name>
    <name type="synonym">Abyssinian cabbage</name>
    <dbReference type="NCBI Taxonomy" id="52824"/>
    <lineage>
        <taxon>Eukaryota</taxon>
        <taxon>Viridiplantae</taxon>
        <taxon>Streptophyta</taxon>
        <taxon>Embryophyta</taxon>
        <taxon>Tracheophyta</taxon>
        <taxon>Spermatophyta</taxon>
        <taxon>Magnoliopsida</taxon>
        <taxon>eudicotyledons</taxon>
        <taxon>Gunneridae</taxon>
        <taxon>Pentapetalae</taxon>
        <taxon>rosids</taxon>
        <taxon>malvids</taxon>
        <taxon>Brassicales</taxon>
        <taxon>Brassicaceae</taxon>
        <taxon>Brassiceae</taxon>
        <taxon>Brassica</taxon>
    </lineage>
</organism>
<dbReference type="SUPFAM" id="SSF53901">
    <property type="entry name" value="Thiolase-like"/>
    <property type="match status" value="1"/>
</dbReference>
<dbReference type="PROSITE" id="PS52046">
    <property type="entry name" value="ZF_C2HC_NPR"/>
    <property type="match status" value="1"/>
</dbReference>
<dbReference type="OrthoDB" id="1730291at2759"/>
<dbReference type="AlphaFoldDB" id="A0A8X7W8L0"/>
<evidence type="ECO:0000256" key="1">
    <source>
        <dbReference type="ARBA" id="ARBA00004906"/>
    </source>
</evidence>
<dbReference type="SUPFAM" id="SSF54695">
    <property type="entry name" value="POZ domain"/>
    <property type="match status" value="1"/>
</dbReference>
<protein>
    <recommendedName>
        <fullName evidence="3">C2HC NPR-type domain-containing protein</fullName>
    </recommendedName>
</protein>
<dbReference type="GO" id="GO:0050832">
    <property type="term" value="P:defense response to fungus"/>
    <property type="evidence" value="ECO:0007669"/>
    <property type="project" value="TreeGrafter"/>
</dbReference>
<keyword evidence="2" id="KW-0479">Metal-binding</keyword>
<comment type="caution">
    <text evidence="2">Lacks conserved residue(s) required for the propagation of feature annotation.</text>
</comment>
<evidence type="ECO:0000256" key="2">
    <source>
        <dbReference type="PROSITE-ProRule" id="PRU01391"/>
    </source>
</evidence>
<dbReference type="GO" id="GO:0008270">
    <property type="term" value="F:zinc ion binding"/>
    <property type="evidence" value="ECO:0007669"/>
    <property type="project" value="UniProtKB-KW"/>
</dbReference>
<comment type="caution">
    <text evidence="4">The sequence shown here is derived from an EMBL/GenBank/DDBJ whole genome shotgun (WGS) entry which is preliminary data.</text>
</comment>
<proteinExistence type="predicted"/>
<comment type="pathway">
    <text evidence="1">Protein modification; protein ubiquitination.</text>
</comment>
<dbReference type="GO" id="GO:0042742">
    <property type="term" value="P:defense response to bacterium"/>
    <property type="evidence" value="ECO:0007669"/>
    <property type="project" value="TreeGrafter"/>
</dbReference>
<evidence type="ECO:0000313" key="4">
    <source>
        <dbReference type="EMBL" id="KAG2324470.1"/>
    </source>
</evidence>
<dbReference type="InterPro" id="IPR016039">
    <property type="entry name" value="Thiolase-like"/>
</dbReference>
<dbReference type="GO" id="GO:2000031">
    <property type="term" value="P:regulation of salicylic acid mediated signaling pathway"/>
    <property type="evidence" value="ECO:0007669"/>
    <property type="project" value="InterPro"/>
</dbReference>
<evidence type="ECO:0000259" key="3">
    <source>
        <dbReference type="PROSITE" id="PS52046"/>
    </source>
</evidence>
<dbReference type="PANTHER" id="PTHR46475">
    <property type="entry name" value="REGULATORY PROTEIN NPR3"/>
    <property type="match status" value="1"/>
</dbReference>
<gene>
    <name evidence="4" type="ORF">Bca52824_007198</name>
</gene>
<feature type="domain" description="C2HC NPR-type" evidence="3">
    <location>
        <begin position="179"/>
        <end position="193"/>
    </location>
</feature>